<evidence type="ECO:0000313" key="8">
    <source>
        <dbReference type="Proteomes" id="UP001500689"/>
    </source>
</evidence>
<accession>A0ABP6WE98</accession>
<keyword evidence="2" id="KW-0805">Transcription regulation</keyword>
<dbReference type="InterPro" id="IPR009057">
    <property type="entry name" value="Homeodomain-like_sf"/>
</dbReference>
<dbReference type="Gene3D" id="1.10.357.10">
    <property type="entry name" value="Tetracycline Repressor, domain 2"/>
    <property type="match status" value="1"/>
</dbReference>
<dbReference type="Gene3D" id="1.10.10.60">
    <property type="entry name" value="Homeodomain-like"/>
    <property type="match status" value="1"/>
</dbReference>
<evidence type="ECO:0000259" key="6">
    <source>
        <dbReference type="PROSITE" id="PS50977"/>
    </source>
</evidence>
<dbReference type="Proteomes" id="UP001500689">
    <property type="component" value="Unassembled WGS sequence"/>
</dbReference>
<proteinExistence type="predicted"/>
<dbReference type="RefSeq" id="WP_344861172.1">
    <property type="nucleotide sequence ID" value="NZ_BAAAZN010000007.1"/>
</dbReference>
<reference evidence="8" key="1">
    <citation type="journal article" date="2019" name="Int. J. Syst. Evol. Microbiol.">
        <title>The Global Catalogue of Microorganisms (GCM) 10K type strain sequencing project: providing services to taxonomists for standard genome sequencing and annotation.</title>
        <authorList>
            <consortium name="The Broad Institute Genomics Platform"/>
            <consortium name="The Broad Institute Genome Sequencing Center for Infectious Disease"/>
            <person name="Wu L."/>
            <person name="Ma J."/>
        </authorList>
    </citation>
    <scope>NUCLEOTIDE SEQUENCE [LARGE SCALE GENOMIC DNA]</scope>
    <source>
        <strain evidence="8">JCM 16898</strain>
    </source>
</reference>
<comment type="caution">
    <text evidence="7">The sequence shown here is derived from an EMBL/GenBank/DDBJ whole genome shotgun (WGS) entry which is preliminary data.</text>
</comment>
<keyword evidence="4" id="KW-0804">Transcription</keyword>
<dbReference type="SUPFAM" id="SSF48498">
    <property type="entry name" value="Tetracyclin repressor-like, C-terminal domain"/>
    <property type="match status" value="1"/>
</dbReference>
<protein>
    <submittedName>
        <fullName evidence="7">TetR/AcrR family transcriptional regulator C-terminal domain-containing protein</fullName>
    </submittedName>
</protein>
<keyword evidence="1" id="KW-0678">Repressor</keyword>
<keyword evidence="3 5" id="KW-0238">DNA-binding</keyword>
<dbReference type="InterPro" id="IPR036271">
    <property type="entry name" value="Tet_transcr_reg_TetR-rel_C_sf"/>
</dbReference>
<dbReference type="PANTHER" id="PTHR30055:SF151">
    <property type="entry name" value="TRANSCRIPTIONAL REGULATORY PROTEIN"/>
    <property type="match status" value="1"/>
</dbReference>
<gene>
    <name evidence="7" type="ORF">GCM10022222_35950</name>
</gene>
<dbReference type="Pfam" id="PF00440">
    <property type="entry name" value="TetR_N"/>
    <property type="match status" value="1"/>
</dbReference>
<evidence type="ECO:0000256" key="2">
    <source>
        <dbReference type="ARBA" id="ARBA00023015"/>
    </source>
</evidence>
<feature type="DNA-binding region" description="H-T-H motif" evidence="5">
    <location>
        <begin position="36"/>
        <end position="55"/>
    </location>
</feature>
<dbReference type="Pfam" id="PF02909">
    <property type="entry name" value="TetR_C_1"/>
    <property type="match status" value="1"/>
</dbReference>
<dbReference type="PROSITE" id="PS50977">
    <property type="entry name" value="HTH_TETR_2"/>
    <property type="match status" value="1"/>
</dbReference>
<dbReference type="InterPro" id="IPR001647">
    <property type="entry name" value="HTH_TetR"/>
</dbReference>
<dbReference type="SUPFAM" id="SSF46689">
    <property type="entry name" value="Homeodomain-like"/>
    <property type="match status" value="1"/>
</dbReference>
<organism evidence="7 8">
    <name type="scientific">Amycolatopsis ultiminotia</name>
    <dbReference type="NCBI Taxonomy" id="543629"/>
    <lineage>
        <taxon>Bacteria</taxon>
        <taxon>Bacillati</taxon>
        <taxon>Actinomycetota</taxon>
        <taxon>Actinomycetes</taxon>
        <taxon>Pseudonocardiales</taxon>
        <taxon>Pseudonocardiaceae</taxon>
        <taxon>Amycolatopsis</taxon>
    </lineage>
</organism>
<evidence type="ECO:0000256" key="1">
    <source>
        <dbReference type="ARBA" id="ARBA00022491"/>
    </source>
</evidence>
<sequence>MAERGRPRKGAARLSPESIRAAALAVTDAEGVAAISMRAVARRLGVDAKSLYNHVDGKDGLLDAVAEHVLAGIVLPDPTGSLEDDLHAVAHAFRRAALAHPQAATLVLTRQLPSPAALAPVGAVLSVLCAAGASPEEAVHLLRALLALVVGTLLRETGAGPAFGAGDTDAVAHRQAELEQSGLSATAPFLARCDHEAEFAFTVDFAVAAVAARLRRDR</sequence>
<dbReference type="EMBL" id="BAAAZN010000007">
    <property type="protein sequence ID" value="GAA3549145.1"/>
    <property type="molecule type" value="Genomic_DNA"/>
</dbReference>
<dbReference type="PANTHER" id="PTHR30055">
    <property type="entry name" value="HTH-TYPE TRANSCRIPTIONAL REGULATOR RUTR"/>
    <property type="match status" value="1"/>
</dbReference>
<dbReference type="PRINTS" id="PR00400">
    <property type="entry name" value="TETREPRESSOR"/>
</dbReference>
<name>A0ABP6WE98_9PSEU</name>
<dbReference type="InterPro" id="IPR050109">
    <property type="entry name" value="HTH-type_TetR-like_transc_reg"/>
</dbReference>
<feature type="domain" description="HTH tetR-type" evidence="6">
    <location>
        <begin position="13"/>
        <end position="73"/>
    </location>
</feature>
<evidence type="ECO:0000256" key="5">
    <source>
        <dbReference type="PROSITE-ProRule" id="PRU00335"/>
    </source>
</evidence>
<evidence type="ECO:0000256" key="4">
    <source>
        <dbReference type="ARBA" id="ARBA00023163"/>
    </source>
</evidence>
<evidence type="ECO:0000256" key="3">
    <source>
        <dbReference type="ARBA" id="ARBA00023125"/>
    </source>
</evidence>
<dbReference type="InterPro" id="IPR004111">
    <property type="entry name" value="Repressor_TetR_C"/>
</dbReference>
<dbReference type="InterPro" id="IPR003012">
    <property type="entry name" value="Tet_transcr_reg_TetR"/>
</dbReference>
<keyword evidence="8" id="KW-1185">Reference proteome</keyword>
<evidence type="ECO:0000313" key="7">
    <source>
        <dbReference type="EMBL" id="GAA3549145.1"/>
    </source>
</evidence>